<dbReference type="Pfam" id="PF04082">
    <property type="entry name" value="Fungal_trans"/>
    <property type="match status" value="1"/>
</dbReference>
<evidence type="ECO:0000313" key="9">
    <source>
        <dbReference type="Proteomes" id="UP000018087"/>
    </source>
</evidence>
<dbReference type="Pfam" id="PF00172">
    <property type="entry name" value="Zn_clus"/>
    <property type="match status" value="2"/>
</dbReference>
<dbReference type="SUPFAM" id="SSF57701">
    <property type="entry name" value="Zn2/Cys6 DNA-binding domain"/>
    <property type="match status" value="2"/>
</dbReference>
<dbReference type="Proteomes" id="UP000018087">
    <property type="component" value="Unassembled WGS sequence"/>
</dbReference>
<comment type="subcellular location">
    <subcellularLocation>
        <location evidence="1">Nucleus</location>
    </subcellularLocation>
</comment>
<evidence type="ECO:0000256" key="6">
    <source>
        <dbReference type="SAM" id="MobiDB-lite"/>
    </source>
</evidence>
<dbReference type="PANTHER" id="PTHR47338">
    <property type="entry name" value="ZN(II)2CYS6 TRANSCRIPTION FACTOR (EUROFUNG)-RELATED"/>
    <property type="match status" value="1"/>
</dbReference>
<dbReference type="EMBL" id="KI440842">
    <property type="protein sequence ID" value="ERT02419.1"/>
    <property type="molecule type" value="Genomic_DNA"/>
</dbReference>
<dbReference type="InterPro" id="IPR050815">
    <property type="entry name" value="TF_fung"/>
</dbReference>
<dbReference type="GO" id="GO:0008270">
    <property type="term" value="F:zinc ion binding"/>
    <property type="evidence" value="ECO:0007669"/>
    <property type="project" value="InterPro"/>
</dbReference>
<keyword evidence="2" id="KW-0479">Metal-binding</keyword>
<dbReference type="GO" id="GO:0005634">
    <property type="term" value="C:nucleus"/>
    <property type="evidence" value="ECO:0007669"/>
    <property type="project" value="UniProtKB-SubCell"/>
</dbReference>
<dbReference type="GO" id="GO:0006351">
    <property type="term" value="P:DNA-templated transcription"/>
    <property type="evidence" value="ECO:0007669"/>
    <property type="project" value="InterPro"/>
</dbReference>
<evidence type="ECO:0000259" key="7">
    <source>
        <dbReference type="PROSITE" id="PS50048"/>
    </source>
</evidence>
<keyword evidence="4" id="KW-0804">Transcription</keyword>
<accession>U7Q3H9</accession>
<dbReference type="GO" id="GO:0003677">
    <property type="term" value="F:DNA binding"/>
    <property type="evidence" value="ECO:0007669"/>
    <property type="project" value="InterPro"/>
</dbReference>
<dbReference type="SMART" id="SM00906">
    <property type="entry name" value="Fungal_trans"/>
    <property type="match status" value="1"/>
</dbReference>
<protein>
    <recommendedName>
        <fullName evidence="7">Zn(2)-C6 fungal-type domain-containing protein</fullName>
    </recommendedName>
</protein>
<dbReference type="InterPro" id="IPR007219">
    <property type="entry name" value="XnlR_reg_dom"/>
</dbReference>
<evidence type="ECO:0000256" key="4">
    <source>
        <dbReference type="ARBA" id="ARBA00023163"/>
    </source>
</evidence>
<dbReference type="AlphaFoldDB" id="U7Q3H9"/>
<keyword evidence="9" id="KW-1185">Reference proteome</keyword>
<dbReference type="eggNOG" id="ENOG502SK48">
    <property type="taxonomic scope" value="Eukaryota"/>
</dbReference>
<feature type="domain" description="Zn(2)-C6 fungal-type" evidence="7">
    <location>
        <begin position="74"/>
        <end position="104"/>
    </location>
</feature>
<evidence type="ECO:0000256" key="2">
    <source>
        <dbReference type="ARBA" id="ARBA00022723"/>
    </source>
</evidence>
<dbReference type="OrthoDB" id="103349at2759"/>
<dbReference type="InterPro" id="IPR036864">
    <property type="entry name" value="Zn2-C6_fun-type_DNA-bd_sf"/>
</dbReference>
<dbReference type="PROSITE" id="PS00463">
    <property type="entry name" value="ZN2_CY6_FUNGAL_1"/>
    <property type="match status" value="1"/>
</dbReference>
<dbReference type="PANTHER" id="PTHR47338:SF7">
    <property type="entry name" value="ZN(II)2CYS6 TRANSCRIPTION FACTOR (EUROFUNG)"/>
    <property type="match status" value="1"/>
</dbReference>
<dbReference type="CDD" id="cd12148">
    <property type="entry name" value="fungal_TF_MHR"/>
    <property type="match status" value="1"/>
</dbReference>
<feature type="region of interest" description="Disordered" evidence="6">
    <location>
        <begin position="113"/>
        <end position="139"/>
    </location>
</feature>
<organism evidence="8 9">
    <name type="scientific">Sporothrix schenckii (strain ATCC 58251 / de Perez 2211183)</name>
    <name type="common">Rose-picker's disease fungus</name>
    <dbReference type="NCBI Taxonomy" id="1391915"/>
    <lineage>
        <taxon>Eukaryota</taxon>
        <taxon>Fungi</taxon>
        <taxon>Dikarya</taxon>
        <taxon>Ascomycota</taxon>
        <taxon>Pezizomycotina</taxon>
        <taxon>Sordariomycetes</taxon>
        <taxon>Sordariomycetidae</taxon>
        <taxon>Ophiostomatales</taxon>
        <taxon>Ophiostomataceae</taxon>
        <taxon>Sporothrix</taxon>
    </lineage>
</organism>
<evidence type="ECO:0000256" key="1">
    <source>
        <dbReference type="ARBA" id="ARBA00004123"/>
    </source>
</evidence>
<evidence type="ECO:0000313" key="8">
    <source>
        <dbReference type="EMBL" id="ERT02419.1"/>
    </source>
</evidence>
<dbReference type="SMART" id="SM00066">
    <property type="entry name" value="GAL4"/>
    <property type="match status" value="2"/>
</dbReference>
<dbReference type="InterPro" id="IPR001138">
    <property type="entry name" value="Zn2Cys6_DnaBD"/>
</dbReference>
<feature type="domain" description="Zn(2)-C6 fungal-type" evidence="7">
    <location>
        <begin position="17"/>
        <end position="47"/>
    </location>
</feature>
<sequence>MDQLTGSFPVAGRARLTCQQCRARKVRCDGEAEGCGGCRRLHFDCSLSATSTTSTTSTTSSSLPAPPRQRVSRACNSCQQQKVRCSGTRPRCLHCARRGVACVYQVPPTRWRHRRTSSAADDANMDAPVPRQRSPAATATAAKDNDTCISCRDLVRVAHGGLGSHNRDALLARVDHFLQHAYPLPSYSLLHPATTRAKAAAGQLDPALALALCALTQLHPHIRQADWHASACQGTCLVRETETLVWQQLERPTTARLQALLLCISHRMETGHFQRAFMLVSLAARSVAAMGLHQEPLRPDGAPSVHLHHHRHHQEVRRRIVWSLKLTERYFSHGLAAFELCPFESIDLQLPCREEAFSFSSLGRASGDDDRADDGGALGVCVRLEKMRRDIMKMIRAVCKADGSDRPVPDLVPDLVAQIRDNEQRLHAIGTHFPHGTAVRHADLQRLVAQAPQWIARHVQMHLSWHQCFCDMYRLLLPGFYEAAPPAVLATVDAAALAWAERACVRHACAILDLLSGLNQISAVPLLLEFDTAICAYQAALVVLFIARFGRTPQRPTHEFAASRAALCLAAINRFFPSSALIQPIREELLRAMDAYATDSTQAQSVQQQQQQQHHQAADATDASPASSGTPTTVATIATIATPQQAPSPGARYIRDKLAIHSLLRRADFSDGDDTSTDGMDTVVAETVPVAVNVYPASLPLQPPQSQPSYSQAPHPSQSPSFLSDSTSPDFVPADGLLQQPLVETAAFDFAASFPLAENRTDGDVQTLDFPLFPWYGLMEQGLLDGGVS</sequence>
<dbReference type="GO" id="GO:0000981">
    <property type="term" value="F:DNA-binding transcription factor activity, RNA polymerase II-specific"/>
    <property type="evidence" value="ECO:0007669"/>
    <property type="project" value="InterPro"/>
</dbReference>
<evidence type="ECO:0000256" key="5">
    <source>
        <dbReference type="ARBA" id="ARBA00023242"/>
    </source>
</evidence>
<dbReference type="CDD" id="cd00067">
    <property type="entry name" value="GAL4"/>
    <property type="match status" value="2"/>
</dbReference>
<keyword evidence="3" id="KW-0805">Transcription regulation</keyword>
<reference evidence="9" key="1">
    <citation type="journal article" date="2014" name="Genome Announc.">
        <title>Genome sequence of the pathogenic fungus Sporothrix schenckii (ATCC 58251).</title>
        <authorList>
            <person name="Cuomo C.A."/>
            <person name="Rodriguez-Del Valle N."/>
            <person name="Perez-Sanchez L."/>
            <person name="Abouelleil A."/>
            <person name="Goldberg J."/>
            <person name="Young S."/>
            <person name="Zeng Q."/>
            <person name="Birren B.W."/>
        </authorList>
    </citation>
    <scope>NUCLEOTIDE SEQUENCE [LARGE SCALE GENOMIC DNA]</scope>
    <source>
        <strain evidence="9">ATCC 58251 / de Perez 2211183</strain>
    </source>
</reference>
<dbReference type="STRING" id="1391915.U7Q3H9"/>
<dbReference type="HOGENOM" id="CLU_011581_0_2_1"/>
<dbReference type="Gene3D" id="4.10.240.10">
    <property type="entry name" value="Zn(2)-C6 fungal-type DNA-binding domain"/>
    <property type="match status" value="2"/>
</dbReference>
<keyword evidence="5" id="KW-0539">Nucleus</keyword>
<proteinExistence type="predicted"/>
<gene>
    <name evidence="8" type="ORF">HMPREF1624_00717</name>
</gene>
<feature type="region of interest" description="Disordered" evidence="6">
    <location>
        <begin position="601"/>
        <end position="631"/>
    </location>
</feature>
<evidence type="ECO:0000256" key="3">
    <source>
        <dbReference type="ARBA" id="ARBA00023015"/>
    </source>
</evidence>
<feature type="region of interest" description="Disordered" evidence="6">
    <location>
        <begin position="698"/>
        <end position="734"/>
    </location>
</feature>
<dbReference type="PROSITE" id="PS50048">
    <property type="entry name" value="ZN2_CY6_FUNGAL_2"/>
    <property type="match status" value="2"/>
</dbReference>
<feature type="compositionally biased region" description="Low complexity" evidence="6">
    <location>
        <begin position="707"/>
        <end position="721"/>
    </location>
</feature>
<name>U7Q3H9_SPOS1</name>